<reference evidence="2 3" key="1">
    <citation type="submission" date="2021-12" db="EMBL/GenBank/DDBJ databases">
        <title>Siccirubricoccus leaddurans sp. nov., a high concentration Zn2+ tolerance bacterium.</title>
        <authorList>
            <person name="Cao Y."/>
        </authorList>
    </citation>
    <scope>NUCLEOTIDE SEQUENCE [LARGE SCALE GENOMIC DNA]</scope>
    <source>
        <strain evidence="2 3">KC 17139</strain>
    </source>
</reference>
<accession>A0ABT1D816</accession>
<protein>
    <submittedName>
        <fullName evidence="2">Uncharacterized protein</fullName>
    </submittedName>
</protein>
<name>A0ABT1D816_9PROT</name>
<dbReference type="RefSeq" id="WP_252954680.1">
    <property type="nucleotide sequence ID" value="NZ_JAFIRR010000113.1"/>
</dbReference>
<evidence type="ECO:0000313" key="3">
    <source>
        <dbReference type="Proteomes" id="UP001523392"/>
    </source>
</evidence>
<sequence length="64" mass="6520">MPDAPSRDAILAEAAGLGRAWADHPADVAEAITAAAKLRNAFRRPASPAAEPMPPYAAPQEAGA</sequence>
<dbReference type="EMBL" id="JAFIRR010000113">
    <property type="protein sequence ID" value="MCO6418051.1"/>
    <property type="molecule type" value="Genomic_DNA"/>
</dbReference>
<dbReference type="Proteomes" id="UP001523392">
    <property type="component" value="Unassembled WGS sequence"/>
</dbReference>
<proteinExistence type="predicted"/>
<organism evidence="2 3">
    <name type="scientific">Siccirubricoccus soli</name>
    <dbReference type="NCBI Taxonomy" id="2899147"/>
    <lineage>
        <taxon>Bacteria</taxon>
        <taxon>Pseudomonadati</taxon>
        <taxon>Pseudomonadota</taxon>
        <taxon>Alphaproteobacteria</taxon>
        <taxon>Acetobacterales</taxon>
        <taxon>Roseomonadaceae</taxon>
        <taxon>Siccirubricoccus</taxon>
    </lineage>
</organism>
<feature type="region of interest" description="Disordered" evidence="1">
    <location>
        <begin position="43"/>
        <end position="64"/>
    </location>
</feature>
<evidence type="ECO:0000256" key="1">
    <source>
        <dbReference type="SAM" id="MobiDB-lite"/>
    </source>
</evidence>
<evidence type="ECO:0000313" key="2">
    <source>
        <dbReference type="EMBL" id="MCO6418051.1"/>
    </source>
</evidence>
<gene>
    <name evidence="2" type="ORF">JYK14_18060</name>
</gene>
<keyword evidence="3" id="KW-1185">Reference proteome</keyword>
<comment type="caution">
    <text evidence="2">The sequence shown here is derived from an EMBL/GenBank/DDBJ whole genome shotgun (WGS) entry which is preliminary data.</text>
</comment>